<comment type="caution">
    <text evidence="1">The sequence shown here is derived from an EMBL/GenBank/DDBJ whole genome shotgun (WGS) entry which is preliminary data.</text>
</comment>
<evidence type="ECO:0000313" key="2">
    <source>
        <dbReference type="Proteomes" id="UP000789702"/>
    </source>
</evidence>
<name>A0ACA9QKF5_9GLOM</name>
<evidence type="ECO:0000313" key="1">
    <source>
        <dbReference type="EMBL" id="CAG8752109.1"/>
    </source>
</evidence>
<feature type="non-terminal residue" evidence="1">
    <location>
        <position position="1"/>
    </location>
</feature>
<organism evidence="1 2">
    <name type="scientific">Dentiscutata heterogama</name>
    <dbReference type="NCBI Taxonomy" id="1316150"/>
    <lineage>
        <taxon>Eukaryota</taxon>
        <taxon>Fungi</taxon>
        <taxon>Fungi incertae sedis</taxon>
        <taxon>Mucoromycota</taxon>
        <taxon>Glomeromycotina</taxon>
        <taxon>Glomeromycetes</taxon>
        <taxon>Diversisporales</taxon>
        <taxon>Gigasporaceae</taxon>
        <taxon>Dentiscutata</taxon>
    </lineage>
</organism>
<gene>
    <name evidence="1" type="ORF">DHETER_LOCUS14707</name>
</gene>
<dbReference type="Proteomes" id="UP000789702">
    <property type="component" value="Unassembled WGS sequence"/>
</dbReference>
<sequence length="115" mass="13353">FEATFGDSDKTRTAANKIRDLDWGETALIDQFRTGLREDVKDLLLTMPDPTSLNDAIAKAVRYDNRLFERRQERRFDSGISWNQFSVPTTNQTQVSEPMQIDFARPKPLSEEEKR</sequence>
<keyword evidence="2" id="KW-1185">Reference proteome</keyword>
<dbReference type="EMBL" id="CAJVPU010046678">
    <property type="protein sequence ID" value="CAG8752109.1"/>
    <property type="molecule type" value="Genomic_DNA"/>
</dbReference>
<protein>
    <submittedName>
        <fullName evidence="1">3513_t:CDS:1</fullName>
    </submittedName>
</protein>
<accession>A0ACA9QKF5</accession>
<proteinExistence type="predicted"/>
<reference evidence="1" key="1">
    <citation type="submission" date="2021-06" db="EMBL/GenBank/DDBJ databases">
        <authorList>
            <person name="Kallberg Y."/>
            <person name="Tangrot J."/>
            <person name="Rosling A."/>
        </authorList>
    </citation>
    <scope>NUCLEOTIDE SEQUENCE</scope>
    <source>
        <strain evidence="1">IL203A</strain>
    </source>
</reference>